<dbReference type="Gene3D" id="3.40.50.1000">
    <property type="entry name" value="HAD superfamily/HAD-like"/>
    <property type="match status" value="1"/>
</dbReference>
<dbReference type="Proteomes" id="UP000672602">
    <property type="component" value="Unassembled WGS sequence"/>
</dbReference>
<dbReference type="SUPFAM" id="SSF56784">
    <property type="entry name" value="HAD-like"/>
    <property type="match status" value="1"/>
</dbReference>
<keyword evidence="2" id="KW-1185">Reference proteome</keyword>
<name>A0A8J7S000_9PROT</name>
<dbReference type="InterPro" id="IPR036412">
    <property type="entry name" value="HAD-like_sf"/>
</dbReference>
<evidence type="ECO:0000313" key="1">
    <source>
        <dbReference type="EMBL" id="MBP5856168.1"/>
    </source>
</evidence>
<reference evidence="1" key="1">
    <citation type="submission" date="2021-04" db="EMBL/GenBank/DDBJ databases">
        <authorList>
            <person name="Zhang D.-C."/>
        </authorList>
    </citation>
    <scope>NUCLEOTIDE SEQUENCE</scope>
    <source>
        <strain evidence="1">CGMCC 1.15697</strain>
    </source>
</reference>
<dbReference type="Gene3D" id="1.10.150.240">
    <property type="entry name" value="Putative phosphatase, domain 2"/>
    <property type="match status" value="1"/>
</dbReference>
<dbReference type="InterPro" id="IPR041492">
    <property type="entry name" value="HAD_2"/>
</dbReference>
<dbReference type="PANTHER" id="PTHR43434">
    <property type="entry name" value="PHOSPHOGLYCOLATE PHOSPHATASE"/>
    <property type="match status" value="1"/>
</dbReference>
<dbReference type="EMBL" id="JAGMWN010000001">
    <property type="protein sequence ID" value="MBP5856168.1"/>
    <property type="molecule type" value="Genomic_DNA"/>
</dbReference>
<gene>
    <name evidence="1" type="ORF">KAJ83_04050</name>
</gene>
<dbReference type="GO" id="GO:0008967">
    <property type="term" value="F:phosphoglycolate phosphatase activity"/>
    <property type="evidence" value="ECO:0007669"/>
    <property type="project" value="TreeGrafter"/>
</dbReference>
<proteinExistence type="predicted"/>
<dbReference type="SFLD" id="SFLDS00003">
    <property type="entry name" value="Haloacid_Dehalogenase"/>
    <property type="match status" value="1"/>
</dbReference>
<dbReference type="NCBIfam" id="TIGR01549">
    <property type="entry name" value="HAD-SF-IA-v1"/>
    <property type="match status" value="1"/>
</dbReference>
<accession>A0A8J7S000</accession>
<dbReference type="AlphaFoldDB" id="A0A8J7S000"/>
<dbReference type="Pfam" id="PF13419">
    <property type="entry name" value="HAD_2"/>
    <property type="match status" value="1"/>
</dbReference>
<comment type="caution">
    <text evidence="1">The sequence shown here is derived from an EMBL/GenBank/DDBJ whole genome shotgun (WGS) entry which is preliminary data.</text>
</comment>
<dbReference type="InterPro" id="IPR023214">
    <property type="entry name" value="HAD_sf"/>
</dbReference>
<keyword evidence="1" id="KW-0378">Hydrolase</keyword>
<dbReference type="GO" id="GO:0005829">
    <property type="term" value="C:cytosol"/>
    <property type="evidence" value="ECO:0007669"/>
    <property type="project" value="TreeGrafter"/>
</dbReference>
<dbReference type="InterPro" id="IPR006439">
    <property type="entry name" value="HAD-SF_hydro_IA"/>
</dbReference>
<dbReference type="SFLD" id="SFLDG01135">
    <property type="entry name" value="C1.5.6:_HAD__Beta-PGM__Phospha"/>
    <property type="match status" value="1"/>
</dbReference>
<dbReference type="InterPro" id="IPR050155">
    <property type="entry name" value="HAD-like_hydrolase_sf"/>
</dbReference>
<dbReference type="RefSeq" id="WP_210680710.1">
    <property type="nucleotide sequence ID" value="NZ_JAGMWN010000001.1"/>
</dbReference>
<evidence type="ECO:0000313" key="2">
    <source>
        <dbReference type="Proteomes" id="UP000672602"/>
    </source>
</evidence>
<dbReference type="PANTHER" id="PTHR43434:SF24">
    <property type="entry name" value="HYDROLASE-RELATED"/>
    <property type="match status" value="1"/>
</dbReference>
<organism evidence="1 2">
    <name type="scientific">Marivibrio halodurans</name>
    <dbReference type="NCBI Taxonomy" id="2039722"/>
    <lineage>
        <taxon>Bacteria</taxon>
        <taxon>Pseudomonadati</taxon>
        <taxon>Pseudomonadota</taxon>
        <taxon>Alphaproteobacteria</taxon>
        <taxon>Rhodospirillales</taxon>
        <taxon>Rhodospirillaceae</taxon>
        <taxon>Marivibrio</taxon>
    </lineage>
</organism>
<dbReference type="GO" id="GO:0006281">
    <property type="term" value="P:DNA repair"/>
    <property type="evidence" value="ECO:0007669"/>
    <property type="project" value="TreeGrafter"/>
</dbReference>
<dbReference type="SFLD" id="SFLDG01129">
    <property type="entry name" value="C1.5:_HAD__Beta-PGM__Phosphata"/>
    <property type="match status" value="1"/>
</dbReference>
<sequence>MTDRPLRLAVFDCDGTLVDSGHIIVAAMTAAWAVEGLPAPDHAAIRHQVGLPLVEAIANVVPEHGDVVHRRLAEHYKDVFHSGRVEGLHDEPLFPGCREVLDELAGEGVILAIATGKGRRGLKSTLDRHGIGHHFTILKTADDGPGKPNPDILLDAMAEVGAEPWNTVMIGDTIFDVTMAVRARAKAVGVGWGYHPPEELRRAGAHALARGYDELPRLLRGLWGDE</sequence>
<dbReference type="InterPro" id="IPR023198">
    <property type="entry name" value="PGP-like_dom2"/>
</dbReference>
<protein>
    <submittedName>
        <fullName evidence="1">HAD-IA family hydrolase</fullName>
    </submittedName>
</protein>